<dbReference type="GeneID" id="24562782"/>
<dbReference type="AlphaFoldDB" id="A0A061D084"/>
<dbReference type="OrthoDB" id="548474at2759"/>
<sequence length="104" mass="12391">MVEIYINRQRSEELELQLTADWNLNLPKDLSLCEDISKTIERAISKLRESNTYMRSVSESGEDVELEKYIKENEMVIRRKIYQLNQVKTHMDKLRPDMDKAENV</sequence>
<reference evidence="2" key="1">
    <citation type="journal article" date="2014" name="Nucleic Acids Res.">
        <title>The evolutionary dynamics of variant antigen genes in Babesia reveal a history of genomic innovation underlying host-parasite interaction.</title>
        <authorList>
            <person name="Jackson A.P."/>
            <person name="Otto T.D."/>
            <person name="Darby A."/>
            <person name="Ramaprasad A."/>
            <person name="Xia D."/>
            <person name="Echaide I.E."/>
            <person name="Farber M."/>
            <person name="Gahlot S."/>
            <person name="Gamble J."/>
            <person name="Gupta D."/>
            <person name="Gupta Y."/>
            <person name="Jackson L."/>
            <person name="Malandrin L."/>
            <person name="Malas T.B."/>
            <person name="Moussa E."/>
            <person name="Nair M."/>
            <person name="Reid A.J."/>
            <person name="Sanders M."/>
            <person name="Sharma J."/>
            <person name="Tracey A."/>
            <person name="Quail M.A."/>
            <person name="Weir W."/>
            <person name="Wastling J.M."/>
            <person name="Hall N."/>
            <person name="Willadsen P."/>
            <person name="Lingelbach K."/>
            <person name="Shiels B."/>
            <person name="Tait A."/>
            <person name="Berriman M."/>
            <person name="Allred D.R."/>
            <person name="Pain A."/>
        </authorList>
    </citation>
    <scope>NUCLEOTIDE SEQUENCE [LARGE SCALE GENOMIC DNA]</scope>
    <source>
        <strain evidence="2">Bond</strain>
    </source>
</reference>
<dbReference type="Proteomes" id="UP000033188">
    <property type="component" value="Chromosome 1"/>
</dbReference>
<name>A0A061D084_BABBI</name>
<organism evidence="1 2">
    <name type="scientific">Babesia bigemina</name>
    <dbReference type="NCBI Taxonomy" id="5866"/>
    <lineage>
        <taxon>Eukaryota</taxon>
        <taxon>Sar</taxon>
        <taxon>Alveolata</taxon>
        <taxon>Apicomplexa</taxon>
        <taxon>Aconoidasida</taxon>
        <taxon>Piroplasmida</taxon>
        <taxon>Babesiidae</taxon>
        <taxon>Babesia</taxon>
    </lineage>
</organism>
<dbReference type="EMBL" id="LK391707">
    <property type="protein sequence ID" value="CDR94241.1"/>
    <property type="molecule type" value="Genomic_DNA"/>
</dbReference>
<dbReference type="KEGG" id="bbig:BBBOND_0105500"/>
<accession>A0A061D084</accession>
<gene>
    <name evidence="1" type="ORF">BBBOND_0105500</name>
</gene>
<evidence type="ECO:0000313" key="2">
    <source>
        <dbReference type="Proteomes" id="UP000033188"/>
    </source>
</evidence>
<dbReference type="VEuPathDB" id="PiroplasmaDB:BBBOND_0105500"/>
<dbReference type="RefSeq" id="XP_012766427.1">
    <property type="nucleotide sequence ID" value="XM_012910973.1"/>
</dbReference>
<proteinExistence type="predicted"/>
<protein>
    <submittedName>
        <fullName evidence="1">Uncharacterized protein</fullName>
    </submittedName>
</protein>
<keyword evidence="2" id="KW-1185">Reference proteome</keyword>
<evidence type="ECO:0000313" key="1">
    <source>
        <dbReference type="EMBL" id="CDR94241.1"/>
    </source>
</evidence>